<dbReference type="InterPro" id="IPR008197">
    <property type="entry name" value="WAP_dom"/>
</dbReference>
<dbReference type="AlphaFoldDB" id="A0A914D3U9"/>
<keyword evidence="2" id="KW-1185">Reference proteome</keyword>
<sequence length="137" mass="15253">MNEVTDSPFAISYPEYPLCQGMYHSCMAADSCESGTICTLSMTNKPCCTAPGSRCPSVTELGFRCSKAIPTNWCFSNDDCSYTRTDRQICCPTGCNYNVCVHEDRNPQPIQMYYNLIVSQRLLSPDCPSPFDIPVKC</sequence>
<feature type="domain" description="WAP" evidence="1">
    <location>
        <begin position="47"/>
        <end position="104"/>
    </location>
</feature>
<protein>
    <submittedName>
        <fullName evidence="3">WAP domain-containing protein</fullName>
    </submittedName>
</protein>
<dbReference type="Proteomes" id="UP000887540">
    <property type="component" value="Unplaced"/>
</dbReference>
<dbReference type="GO" id="GO:0030414">
    <property type="term" value="F:peptidase inhibitor activity"/>
    <property type="evidence" value="ECO:0007669"/>
    <property type="project" value="InterPro"/>
</dbReference>
<dbReference type="WBParaSite" id="ACRNAN_scaffold1738.g11720.t1">
    <property type="protein sequence ID" value="ACRNAN_scaffold1738.g11720.t1"/>
    <property type="gene ID" value="ACRNAN_scaffold1738.g11720"/>
</dbReference>
<dbReference type="GO" id="GO:0005576">
    <property type="term" value="C:extracellular region"/>
    <property type="evidence" value="ECO:0007669"/>
    <property type="project" value="InterPro"/>
</dbReference>
<dbReference type="PROSITE" id="PS51390">
    <property type="entry name" value="WAP"/>
    <property type="match status" value="1"/>
</dbReference>
<reference evidence="3" key="1">
    <citation type="submission" date="2022-11" db="UniProtKB">
        <authorList>
            <consortium name="WormBaseParasite"/>
        </authorList>
    </citation>
    <scope>IDENTIFICATION</scope>
</reference>
<evidence type="ECO:0000259" key="1">
    <source>
        <dbReference type="PROSITE" id="PS51390"/>
    </source>
</evidence>
<organism evidence="2 3">
    <name type="scientific">Acrobeloides nanus</name>
    <dbReference type="NCBI Taxonomy" id="290746"/>
    <lineage>
        <taxon>Eukaryota</taxon>
        <taxon>Metazoa</taxon>
        <taxon>Ecdysozoa</taxon>
        <taxon>Nematoda</taxon>
        <taxon>Chromadorea</taxon>
        <taxon>Rhabditida</taxon>
        <taxon>Tylenchina</taxon>
        <taxon>Cephalobomorpha</taxon>
        <taxon>Cephaloboidea</taxon>
        <taxon>Cephalobidae</taxon>
        <taxon>Acrobeloides</taxon>
    </lineage>
</organism>
<evidence type="ECO:0000313" key="3">
    <source>
        <dbReference type="WBParaSite" id="ACRNAN_scaffold1738.g11720.t1"/>
    </source>
</evidence>
<dbReference type="PANTHER" id="PTHR36938">
    <property type="entry name" value="PROTEIN CBG26935"/>
    <property type="match status" value="1"/>
</dbReference>
<dbReference type="PANTHER" id="PTHR36938:SF2">
    <property type="entry name" value="WAP DOMAIN-CONTAINING PROTEIN"/>
    <property type="match status" value="1"/>
</dbReference>
<evidence type="ECO:0000313" key="2">
    <source>
        <dbReference type="Proteomes" id="UP000887540"/>
    </source>
</evidence>
<accession>A0A914D3U9</accession>
<name>A0A914D3U9_9BILA</name>
<proteinExistence type="predicted"/>